<dbReference type="EMBL" id="SORI01000020">
    <property type="protein sequence ID" value="TDY55922.1"/>
    <property type="molecule type" value="Genomic_DNA"/>
</dbReference>
<reference evidence="1 2" key="1">
    <citation type="submission" date="2019-03" db="EMBL/GenBank/DDBJ databases">
        <title>Genomic Encyclopedia of Type Strains, Phase IV (KMG-IV): sequencing the most valuable type-strain genomes for metagenomic binning, comparative biology and taxonomic classification.</title>
        <authorList>
            <person name="Goeker M."/>
        </authorList>
    </citation>
    <scope>NUCLEOTIDE SEQUENCE [LARGE SCALE GENOMIC DNA]</scope>
    <source>
        <strain evidence="1 2">DSM 25964</strain>
    </source>
</reference>
<dbReference type="OrthoDB" id="8899344at2"/>
<gene>
    <name evidence="1" type="ORF">C8D99_1203</name>
</gene>
<comment type="caution">
    <text evidence="1">The sequence shown here is derived from an EMBL/GenBank/DDBJ whole genome shotgun (WGS) entry which is preliminary data.</text>
</comment>
<accession>A0A4R8M2S3</accession>
<proteinExistence type="predicted"/>
<dbReference type="AlphaFoldDB" id="A0A4R8M2S3"/>
<evidence type="ECO:0000313" key="1">
    <source>
        <dbReference type="EMBL" id="TDY55922.1"/>
    </source>
</evidence>
<dbReference type="Proteomes" id="UP000295066">
    <property type="component" value="Unassembled WGS sequence"/>
</dbReference>
<protein>
    <submittedName>
        <fullName evidence="1">Uncharacterized protein</fullName>
    </submittedName>
</protein>
<keyword evidence="2" id="KW-1185">Reference proteome</keyword>
<dbReference type="RefSeq" id="WP_133958747.1">
    <property type="nucleotide sequence ID" value="NZ_SORI01000020.1"/>
</dbReference>
<sequence length="210" mass="24461">MSMIDYSWRPEGYFEPTDPEDLMLSRITGAARREAVRKMVRDGGMDAVPEGFGNEELSERHRTAWGRIHPMCMGGEFLLPCEPGELEIARLTIRSTTYDVLSVRAKRTKNRIRVRVDDEYDGETLNRKHMCTSVRPLTLGRLLDLVITGWDFFECLENNYPDDLEGQLGFFWGESRLYPEFDEALRERVTEYFRAHHEAEEDEENAEGEE</sequence>
<organism evidence="1 2">
    <name type="scientific">Aminivibrio pyruvatiphilus</name>
    <dbReference type="NCBI Taxonomy" id="1005740"/>
    <lineage>
        <taxon>Bacteria</taxon>
        <taxon>Thermotogati</taxon>
        <taxon>Synergistota</taxon>
        <taxon>Synergistia</taxon>
        <taxon>Synergistales</taxon>
        <taxon>Aminobacteriaceae</taxon>
        <taxon>Aminivibrio</taxon>
    </lineage>
</organism>
<name>A0A4R8M2S3_9BACT</name>
<evidence type="ECO:0000313" key="2">
    <source>
        <dbReference type="Proteomes" id="UP000295066"/>
    </source>
</evidence>